<dbReference type="FunFam" id="3.40.50.720:FF:000208">
    <property type="entry name" value="Prephenate dehydrogenase"/>
    <property type="match status" value="1"/>
</dbReference>
<dbReference type="SUPFAM" id="SSF51735">
    <property type="entry name" value="NAD(P)-binding Rossmann-fold domains"/>
    <property type="match status" value="1"/>
</dbReference>
<comment type="pathway">
    <text evidence="1">Amino-acid biosynthesis; L-tyrosine biosynthesis; (4-hydroxyphenyl)pyruvate from prephenate (NAD(+) route): step 1/1.</text>
</comment>
<dbReference type="InterPro" id="IPR046826">
    <property type="entry name" value="PDH_N"/>
</dbReference>
<dbReference type="Gene3D" id="3.40.50.720">
    <property type="entry name" value="NAD(P)-binding Rossmann-like Domain"/>
    <property type="match status" value="1"/>
</dbReference>
<dbReference type="Pfam" id="PF02153">
    <property type="entry name" value="PDH_N"/>
    <property type="match status" value="1"/>
</dbReference>
<evidence type="ECO:0000256" key="7">
    <source>
        <dbReference type="ARBA" id="ARBA00023027"/>
    </source>
</evidence>
<comment type="similarity">
    <text evidence="2">Belongs to the prephenate/arogenate dehydrogenase family.</text>
</comment>
<accession>A0A330H8S7</accession>
<evidence type="ECO:0000256" key="6">
    <source>
        <dbReference type="ARBA" id="ARBA00023002"/>
    </source>
</evidence>
<evidence type="ECO:0000313" key="12">
    <source>
        <dbReference type="EMBL" id="RAZ84785.1"/>
    </source>
</evidence>
<dbReference type="PANTHER" id="PTHR21363:SF0">
    <property type="entry name" value="PREPHENATE DEHYDROGENASE [NADP(+)]"/>
    <property type="match status" value="1"/>
</dbReference>
<dbReference type="PANTHER" id="PTHR21363">
    <property type="entry name" value="PREPHENATE DEHYDROGENASE"/>
    <property type="match status" value="1"/>
</dbReference>
<dbReference type="NCBIfam" id="NF005694">
    <property type="entry name" value="PRK07502.1"/>
    <property type="match status" value="1"/>
</dbReference>
<evidence type="ECO:0000256" key="2">
    <source>
        <dbReference type="ARBA" id="ARBA00007964"/>
    </source>
</evidence>
<dbReference type="InterPro" id="IPR046825">
    <property type="entry name" value="PDH_C"/>
</dbReference>
<dbReference type="Pfam" id="PF20463">
    <property type="entry name" value="PDH_C"/>
    <property type="match status" value="1"/>
</dbReference>
<dbReference type="InterPro" id="IPR008927">
    <property type="entry name" value="6-PGluconate_DH-like_C_sf"/>
</dbReference>
<dbReference type="SUPFAM" id="SSF48179">
    <property type="entry name" value="6-phosphogluconate dehydrogenase C-terminal domain-like"/>
    <property type="match status" value="1"/>
</dbReference>
<gene>
    <name evidence="12" type="ORF">DPM33_30200</name>
</gene>
<reference evidence="12 13" key="1">
    <citation type="submission" date="2018-07" db="EMBL/GenBank/DDBJ databases">
        <title>Diversity of Mesorhizobium strains in Brazil.</title>
        <authorList>
            <person name="Helene L.C.F."/>
            <person name="Dall'Agnol R."/>
            <person name="Delamuta J.R.M."/>
            <person name="Hungria M."/>
        </authorList>
    </citation>
    <scope>NUCLEOTIDE SEQUENCE [LARGE SCALE GENOMIC DNA]</scope>
    <source>
        <strain evidence="12 13">AC99b</strain>
    </source>
</reference>
<evidence type="ECO:0000256" key="1">
    <source>
        <dbReference type="ARBA" id="ARBA00005067"/>
    </source>
</evidence>
<comment type="catalytic activity">
    <reaction evidence="9">
        <text>prephenate + NAD(+) = 3-(4-hydroxyphenyl)pyruvate + CO2 + NADH</text>
        <dbReference type="Rhea" id="RHEA:13869"/>
        <dbReference type="ChEBI" id="CHEBI:16526"/>
        <dbReference type="ChEBI" id="CHEBI:29934"/>
        <dbReference type="ChEBI" id="CHEBI:36242"/>
        <dbReference type="ChEBI" id="CHEBI:57540"/>
        <dbReference type="ChEBI" id="CHEBI:57945"/>
        <dbReference type="EC" id="1.3.1.12"/>
    </reaction>
</comment>
<dbReference type="Proteomes" id="UP000251558">
    <property type="component" value="Unassembled WGS sequence"/>
</dbReference>
<evidence type="ECO:0000313" key="13">
    <source>
        <dbReference type="Proteomes" id="UP000251558"/>
    </source>
</evidence>
<evidence type="ECO:0000256" key="3">
    <source>
        <dbReference type="ARBA" id="ARBA00012068"/>
    </source>
</evidence>
<evidence type="ECO:0000256" key="5">
    <source>
        <dbReference type="ARBA" id="ARBA00022605"/>
    </source>
</evidence>
<sequence length="329" mass="35533">MFGKIGLVGIGPIGSSLARVICRERLAGHIAIASGGIETLKRAEKLKLGDTYTTEANEAVRGADLVVVSVPVGASGAVAEEIEPALKEGAILTEVGSAKVSAIAQMQPVVPEGVHFIPGHPLTGTEKSGDAGFADLFENRWCILTPLEGTDLTALEKLSEFWRRCGANIGTTDPQHHDTTLALVSHLPHIIAYNIVGTAADLETVTKSKVIKYSASGFRDLTRLAASDPRTWHDMCLHNRDAILEMMARFLEDLAHLQRAIRWGEGDKLFDFFTRARAIRCSIIEEGQNIDASGYIPSARQSGIRRSLAQQTAPSPRHPQGRCQLDPSL</sequence>
<proteinExistence type="inferred from homology"/>
<dbReference type="InterPro" id="IPR036291">
    <property type="entry name" value="NAD(P)-bd_dom_sf"/>
</dbReference>
<protein>
    <recommendedName>
        <fullName evidence="3">prephenate dehydrogenase</fullName>
        <ecNumber evidence="3">1.3.1.12</ecNumber>
    </recommendedName>
</protein>
<evidence type="ECO:0000256" key="9">
    <source>
        <dbReference type="ARBA" id="ARBA00049260"/>
    </source>
</evidence>
<dbReference type="AlphaFoldDB" id="A0A330H8S7"/>
<keyword evidence="8" id="KW-0057">Aromatic amino acid biosynthesis</keyword>
<evidence type="ECO:0000259" key="11">
    <source>
        <dbReference type="PROSITE" id="PS51176"/>
    </source>
</evidence>
<evidence type="ECO:0000256" key="8">
    <source>
        <dbReference type="ARBA" id="ARBA00023141"/>
    </source>
</evidence>
<feature type="region of interest" description="Disordered" evidence="10">
    <location>
        <begin position="303"/>
        <end position="329"/>
    </location>
</feature>
<dbReference type="GO" id="GO:0070403">
    <property type="term" value="F:NAD+ binding"/>
    <property type="evidence" value="ECO:0007669"/>
    <property type="project" value="InterPro"/>
</dbReference>
<keyword evidence="6" id="KW-0560">Oxidoreductase</keyword>
<name>A0A330H8S7_9HYPH</name>
<comment type="caution">
    <text evidence="12">The sequence shown here is derived from an EMBL/GenBank/DDBJ whole genome shotgun (WGS) entry which is preliminary data.</text>
</comment>
<dbReference type="OrthoDB" id="9802008at2"/>
<organism evidence="12 13">
    <name type="scientific">Mesorhizobium hawassense</name>
    <dbReference type="NCBI Taxonomy" id="1209954"/>
    <lineage>
        <taxon>Bacteria</taxon>
        <taxon>Pseudomonadati</taxon>
        <taxon>Pseudomonadota</taxon>
        <taxon>Alphaproteobacteria</taxon>
        <taxon>Hyphomicrobiales</taxon>
        <taxon>Phyllobacteriaceae</taxon>
        <taxon>Mesorhizobium</taxon>
    </lineage>
</organism>
<evidence type="ECO:0000256" key="10">
    <source>
        <dbReference type="SAM" id="MobiDB-lite"/>
    </source>
</evidence>
<dbReference type="FunFam" id="1.10.3660.10:FF:000003">
    <property type="entry name" value="Prephenate dehydrogenase"/>
    <property type="match status" value="1"/>
</dbReference>
<dbReference type="GO" id="GO:0008977">
    <property type="term" value="F:prephenate dehydrogenase (NAD+) activity"/>
    <property type="evidence" value="ECO:0007669"/>
    <property type="project" value="UniProtKB-EC"/>
</dbReference>
<dbReference type="InterPro" id="IPR003099">
    <property type="entry name" value="Prephen_DH"/>
</dbReference>
<dbReference type="PROSITE" id="PS51176">
    <property type="entry name" value="PDH_ADH"/>
    <property type="match status" value="1"/>
</dbReference>
<dbReference type="InterPro" id="IPR050812">
    <property type="entry name" value="Preph/Arog_dehydrog"/>
</dbReference>
<dbReference type="EMBL" id="QMBP01000021">
    <property type="protein sequence ID" value="RAZ84785.1"/>
    <property type="molecule type" value="Genomic_DNA"/>
</dbReference>
<dbReference type="Gene3D" id="1.10.3660.10">
    <property type="entry name" value="6-phosphogluconate dehydrogenase C-terminal like domain"/>
    <property type="match status" value="1"/>
</dbReference>
<keyword evidence="5" id="KW-0028">Amino-acid biosynthesis</keyword>
<evidence type="ECO:0000256" key="4">
    <source>
        <dbReference type="ARBA" id="ARBA00022498"/>
    </source>
</evidence>
<dbReference type="GO" id="GO:0004665">
    <property type="term" value="F:prephenate dehydrogenase (NADP+) activity"/>
    <property type="evidence" value="ECO:0007669"/>
    <property type="project" value="InterPro"/>
</dbReference>
<dbReference type="EC" id="1.3.1.12" evidence="3"/>
<keyword evidence="7" id="KW-0520">NAD</keyword>
<keyword evidence="13" id="KW-1185">Reference proteome</keyword>
<dbReference type="GO" id="GO:0006571">
    <property type="term" value="P:tyrosine biosynthetic process"/>
    <property type="evidence" value="ECO:0007669"/>
    <property type="project" value="UniProtKB-KW"/>
</dbReference>
<feature type="domain" description="Prephenate/arogenate dehydrogenase" evidence="11">
    <location>
        <begin position="3"/>
        <end position="291"/>
    </location>
</feature>
<keyword evidence="4" id="KW-0827">Tyrosine biosynthesis</keyword>